<accession>A0A6G3X236</accession>
<proteinExistence type="predicted"/>
<organism evidence="1">
    <name type="scientific">Streptomyces sp. SID7499</name>
    <dbReference type="NCBI Taxonomy" id="2706086"/>
    <lineage>
        <taxon>Bacteria</taxon>
        <taxon>Bacillati</taxon>
        <taxon>Actinomycetota</taxon>
        <taxon>Actinomycetes</taxon>
        <taxon>Kitasatosporales</taxon>
        <taxon>Streptomycetaceae</taxon>
        <taxon>Streptomyces</taxon>
    </lineage>
</organism>
<comment type="caution">
    <text evidence="1">The sequence shown here is derived from an EMBL/GenBank/DDBJ whole genome shotgun (WGS) entry which is preliminary data.</text>
</comment>
<dbReference type="AlphaFoldDB" id="A0A6G3X236"/>
<reference evidence="1" key="1">
    <citation type="submission" date="2020-01" db="EMBL/GenBank/DDBJ databases">
        <title>Insect and environment-associated Actinomycetes.</title>
        <authorList>
            <person name="Currrie C."/>
            <person name="Chevrette M."/>
            <person name="Carlson C."/>
            <person name="Stubbendieck R."/>
            <person name="Wendt-Pienkowski E."/>
        </authorList>
    </citation>
    <scope>NUCLEOTIDE SEQUENCE</scope>
    <source>
        <strain evidence="1">SID7499</strain>
    </source>
</reference>
<name>A0A6G3X236_9ACTN</name>
<evidence type="ECO:0000313" key="1">
    <source>
        <dbReference type="EMBL" id="NEE11732.1"/>
    </source>
</evidence>
<protein>
    <submittedName>
        <fullName evidence="1">Uncharacterized protein</fullName>
    </submittedName>
</protein>
<gene>
    <name evidence="1" type="ORF">G3M58_35415</name>
</gene>
<feature type="non-terminal residue" evidence="1">
    <location>
        <position position="1"/>
    </location>
</feature>
<sequence>SLAELLGSWRDPVQDLVTCESAVVAEGPERVADSASGASRALARFGTVVLESIESGDAVRAQKVQVAKETYGVTYKAYLDFLYNAAECLGDEEFLRIRS</sequence>
<dbReference type="EMBL" id="JAAGMN010003691">
    <property type="protein sequence ID" value="NEE11732.1"/>
    <property type="molecule type" value="Genomic_DNA"/>
</dbReference>